<proteinExistence type="predicted"/>
<sequence length="180" mass="18917">MIKFILLALVSFPAFAGGVNLMICNGQFALCAASASVPTGKTIRVDGKEFPEGMAVCPVLTGRSIANSDLMKGSCKAPAGKVWSLFSTITEYPQAPDWNVVTMTTRQFVTTSEPGGGMSNQWSFLCDLQAKKVNNVKLANCYGPINESPWNNGHVPIGTTAFTAAPVGAANPVGGNFPVK</sequence>
<dbReference type="EMBL" id="LR797128">
    <property type="protein sequence ID" value="CAB4188540.1"/>
    <property type="molecule type" value="Genomic_DNA"/>
</dbReference>
<name>A0A6J5QVF4_9CAUD</name>
<accession>A0A6J5QVF4</accession>
<reference evidence="1" key="1">
    <citation type="submission" date="2020-05" db="EMBL/GenBank/DDBJ databases">
        <authorList>
            <person name="Chiriac C."/>
            <person name="Salcher M."/>
            <person name="Ghai R."/>
            <person name="Kavagutti S V."/>
        </authorList>
    </citation>
    <scope>NUCLEOTIDE SEQUENCE</scope>
</reference>
<gene>
    <name evidence="1" type="ORF">UFOVP1174_44</name>
</gene>
<organism evidence="1">
    <name type="scientific">uncultured Caudovirales phage</name>
    <dbReference type="NCBI Taxonomy" id="2100421"/>
    <lineage>
        <taxon>Viruses</taxon>
        <taxon>Duplodnaviria</taxon>
        <taxon>Heunggongvirae</taxon>
        <taxon>Uroviricota</taxon>
        <taxon>Caudoviricetes</taxon>
        <taxon>Peduoviridae</taxon>
        <taxon>Maltschvirus</taxon>
        <taxon>Maltschvirus maltsch</taxon>
    </lineage>
</organism>
<evidence type="ECO:0000313" key="1">
    <source>
        <dbReference type="EMBL" id="CAB4188540.1"/>
    </source>
</evidence>
<protein>
    <submittedName>
        <fullName evidence="1">Uncharacterized protein</fullName>
    </submittedName>
</protein>